<protein>
    <submittedName>
        <fullName evidence="1">Uncharacterized protein</fullName>
    </submittedName>
</protein>
<evidence type="ECO:0000313" key="1">
    <source>
        <dbReference type="EMBL" id="ACV77280.1"/>
    </source>
</evidence>
<evidence type="ECO:0000313" key="2">
    <source>
        <dbReference type="Proteomes" id="UP000002218"/>
    </source>
</evidence>
<sequence>MGRESTIWSAPALLIRAGMAESQRPDDGAPASVIAGPCSVVLSTPAAGTRYRRPMQTPPTLEAARSVLSVRPMGALTLQQRHLSLALRGAFAGLDVVQPVVADLSVGLFLDLPGLDAAVSPTDLARWGVSLPQALNAAVAAGFGRPVPEPERVESVRLFRDVRFAGTALLRPELIRALPIDGNPVVLIPTIGDLLVGSADDPAGMSFMVRMAERIVESGNLPVSIQPLTLRGLEWTPFSWPAATQPFADALRRRWDTLQYAAQQPLLREHYERTRQDYFVPELRLFAKDGQSVTLTTLTQGVPTVLPLADAVNLVRDGGQVARVPMSALLGIPGLIVPVPNTAPARVYATRFPLELFG</sequence>
<keyword evidence="2" id="KW-1185">Reference proteome</keyword>
<reference evidence="2" key="1">
    <citation type="submission" date="2009-09" db="EMBL/GenBank/DDBJ databases">
        <title>The complete genome of Nakamurella multipartita DSM 44233.</title>
        <authorList>
            <consortium name="US DOE Joint Genome Institute (JGI-PGF)"/>
            <person name="Lucas S."/>
            <person name="Copeland A."/>
            <person name="Lapidus A."/>
            <person name="Glavina del Rio T."/>
            <person name="Dalin E."/>
            <person name="Tice H."/>
            <person name="Bruce D."/>
            <person name="Goodwin L."/>
            <person name="Pitluck S."/>
            <person name="Kyrpides N."/>
            <person name="Mavromatis K."/>
            <person name="Ivanova N."/>
            <person name="Ovchinnikova G."/>
            <person name="Sims D."/>
            <person name="Meincke L."/>
            <person name="Brettin T."/>
            <person name="Detter J.C."/>
            <person name="Han C."/>
            <person name="Larimer F."/>
            <person name="Land M."/>
            <person name="Hauser L."/>
            <person name="Markowitz V."/>
            <person name="Cheng J.-F."/>
            <person name="Hugenholtz P."/>
            <person name="Woyke T."/>
            <person name="Wu D."/>
            <person name="Klenk H.-P."/>
            <person name="Eisen J.A."/>
        </authorList>
    </citation>
    <scope>NUCLEOTIDE SEQUENCE [LARGE SCALE GENOMIC DNA]</scope>
    <source>
        <strain evidence="2">ATCC 700099 / DSM 44233 / CIP 104796 / JCM 9543 / NBRC 105858 / Y-104</strain>
    </source>
</reference>
<accession>C8XAB5</accession>
<dbReference type="KEGG" id="nml:Namu_0869"/>
<dbReference type="AlphaFoldDB" id="C8XAB5"/>
<dbReference type="Proteomes" id="UP000002218">
    <property type="component" value="Chromosome"/>
</dbReference>
<dbReference type="InParanoid" id="C8XAB5"/>
<gene>
    <name evidence="1" type="ordered locus">Namu_0869</name>
</gene>
<organism evidence="1 2">
    <name type="scientific">Nakamurella multipartita (strain ATCC 700099 / DSM 44233 / CIP 104796 / JCM 9543 / NBRC 105858 / Y-104)</name>
    <name type="common">Microsphaera multipartita</name>
    <dbReference type="NCBI Taxonomy" id="479431"/>
    <lineage>
        <taxon>Bacteria</taxon>
        <taxon>Bacillati</taxon>
        <taxon>Actinomycetota</taxon>
        <taxon>Actinomycetes</taxon>
        <taxon>Nakamurellales</taxon>
        <taxon>Nakamurellaceae</taxon>
        <taxon>Nakamurella</taxon>
    </lineage>
</organism>
<dbReference type="STRING" id="479431.Namu_0869"/>
<dbReference type="eggNOG" id="ENOG502ZJDN">
    <property type="taxonomic scope" value="Bacteria"/>
</dbReference>
<name>C8XAB5_NAKMY</name>
<dbReference type="HOGENOM" id="CLU_773451_0_0_11"/>
<proteinExistence type="predicted"/>
<dbReference type="EMBL" id="CP001737">
    <property type="protein sequence ID" value="ACV77280.1"/>
    <property type="molecule type" value="Genomic_DNA"/>
</dbReference>
<reference evidence="1 2" key="2">
    <citation type="journal article" date="2010" name="Stand. Genomic Sci.">
        <title>Complete genome sequence of Nakamurella multipartita type strain (Y-104).</title>
        <authorList>
            <person name="Tice H."/>
            <person name="Mayilraj S."/>
            <person name="Sims D."/>
            <person name="Lapidus A."/>
            <person name="Nolan M."/>
            <person name="Lucas S."/>
            <person name="Glavina Del Rio T."/>
            <person name="Copeland A."/>
            <person name="Cheng J.F."/>
            <person name="Meincke L."/>
            <person name="Bruce D."/>
            <person name="Goodwin L."/>
            <person name="Pitluck S."/>
            <person name="Ivanova N."/>
            <person name="Mavromatis K."/>
            <person name="Ovchinnikova G."/>
            <person name="Pati A."/>
            <person name="Chen A."/>
            <person name="Palaniappan K."/>
            <person name="Land M."/>
            <person name="Hauser L."/>
            <person name="Chang Y.J."/>
            <person name="Jeffries C.D."/>
            <person name="Detter J.C."/>
            <person name="Brettin T."/>
            <person name="Rohde M."/>
            <person name="Goker M."/>
            <person name="Bristow J."/>
            <person name="Eisen J.A."/>
            <person name="Markowitz V."/>
            <person name="Hugenholtz P."/>
            <person name="Kyrpides N.C."/>
            <person name="Klenk H.P."/>
            <person name="Chen F."/>
        </authorList>
    </citation>
    <scope>NUCLEOTIDE SEQUENCE [LARGE SCALE GENOMIC DNA]</scope>
    <source>
        <strain evidence="2">ATCC 700099 / DSM 44233 / CIP 104796 / JCM 9543 / NBRC 105858 / Y-104</strain>
    </source>
</reference>